<feature type="transmembrane region" description="Helical" evidence="7">
    <location>
        <begin position="279"/>
        <end position="302"/>
    </location>
</feature>
<proteinExistence type="inferred from homology"/>
<reference evidence="9 10" key="1">
    <citation type="journal article" date="2012" name="J. Bacteriol.">
        <title>Complete Genome Sequence of Paenibacillus mucilaginosus 3016, a Bacterium Functional as Microbial Fertilizer.</title>
        <authorList>
            <person name="Ma M."/>
            <person name="Wang Z."/>
            <person name="Li L."/>
            <person name="Jiang X."/>
            <person name="Guan D."/>
            <person name="Cao F."/>
            <person name="Chen H."/>
            <person name="Wang X."/>
            <person name="Shen D."/>
            <person name="Du B."/>
            <person name="Li J."/>
        </authorList>
    </citation>
    <scope>NUCLEOTIDE SEQUENCE [LARGE SCALE GENOMIC DNA]</scope>
    <source>
        <strain evidence="9 10">3016</strain>
    </source>
</reference>
<dbReference type="GO" id="GO:0055085">
    <property type="term" value="P:transmembrane transport"/>
    <property type="evidence" value="ECO:0007669"/>
    <property type="project" value="InterPro"/>
</dbReference>
<dbReference type="AlphaFoldDB" id="H6NNS3"/>
<comment type="similarity">
    <text evidence="7">Belongs to the binding-protein-dependent transport system permease family.</text>
</comment>
<keyword evidence="6 7" id="KW-0472">Membrane</keyword>
<dbReference type="CDD" id="cd06261">
    <property type="entry name" value="TM_PBP2"/>
    <property type="match status" value="1"/>
</dbReference>
<dbReference type="PANTHER" id="PTHR43744:SF4">
    <property type="entry name" value="OSMOPROTECTIVE COMPOUNDS UPTAKE PERMEASE PROTEIN GGTD"/>
    <property type="match status" value="1"/>
</dbReference>
<dbReference type="RefSeq" id="WP_014370404.1">
    <property type="nucleotide sequence ID" value="NC_016935.1"/>
</dbReference>
<evidence type="ECO:0000256" key="4">
    <source>
        <dbReference type="ARBA" id="ARBA00022692"/>
    </source>
</evidence>
<protein>
    <submittedName>
        <fullName evidence="9">Binding-protein-dependent transport system inner membrane component</fullName>
    </submittedName>
</protein>
<evidence type="ECO:0000256" key="1">
    <source>
        <dbReference type="ARBA" id="ARBA00004651"/>
    </source>
</evidence>
<keyword evidence="2 7" id="KW-0813">Transport</keyword>
<evidence type="ECO:0000256" key="5">
    <source>
        <dbReference type="ARBA" id="ARBA00022989"/>
    </source>
</evidence>
<dbReference type="Pfam" id="PF00528">
    <property type="entry name" value="BPD_transp_1"/>
    <property type="match status" value="1"/>
</dbReference>
<evidence type="ECO:0000256" key="7">
    <source>
        <dbReference type="RuleBase" id="RU363032"/>
    </source>
</evidence>
<keyword evidence="10" id="KW-1185">Reference proteome</keyword>
<dbReference type="InterPro" id="IPR035906">
    <property type="entry name" value="MetI-like_sf"/>
</dbReference>
<gene>
    <name evidence="9" type="ORF">PM3016_3630</name>
</gene>
<keyword evidence="5 7" id="KW-1133">Transmembrane helix</keyword>
<name>H6NNS3_9BACL</name>
<dbReference type="PROSITE" id="PS50928">
    <property type="entry name" value="ABC_TM1"/>
    <property type="match status" value="1"/>
</dbReference>
<dbReference type="GO" id="GO:0005886">
    <property type="term" value="C:plasma membrane"/>
    <property type="evidence" value="ECO:0007669"/>
    <property type="project" value="UniProtKB-SubCell"/>
</dbReference>
<evidence type="ECO:0000256" key="2">
    <source>
        <dbReference type="ARBA" id="ARBA00022448"/>
    </source>
</evidence>
<accession>H6NNS3</accession>
<dbReference type="EMBL" id="CP003235">
    <property type="protein sequence ID" value="AFC30449.1"/>
    <property type="molecule type" value="Genomic_DNA"/>
</dbReference>
<evidence type="ECO:0000256" key="6">
    <source>
        <dbReference type="ARBA" id="ARBA00023136"/>
    </source>
</evidence>
<feature type="transmembrane region" description="Helical" evidence="7">
    <location>
        <begin position="21"/>
        <end position="45"/>
    </location>
</feature>
<organism evidence="9 10">
    <name type="scientific">Paenibacillus mucilaginosus 3016</name>
    <dbReference type="NCBI Taxonomy" id="1116391"/>
    <lineage>
        <taxon>Bacteria</taxon>
        <taxon>Bacillati</taxon>
        <taxon>Bacillota</taxon>
        <taxon>Bacilli</taxon>
        <taxon>Bacillales</taxon>
        <taxon>Paenibacillaceae</taxon>
        <taxon>Paenibacillus</taxon>
    </lineage>
</organism>
<feature type="transmembrane region" description="Helical" evidence="7">
    <location>
        <begin position="235"/>
        <end position="258"/>
    </location>
</feature>
<sequence>MAAANQASGRRRRKGAGKGGSRWLINGVLGFLCLLWLIPTVGLLVSSFRPAADILQTGWWKVLPHKDWATAEQITLPKDTDLRGPIEVLGAAYTDEQLRAGVAAGDRRLIWENRRARIVNVQTPSWTMGADFTLDNYKNVLTGKEYVITMGDGSTQTEKGTDLSRAFLNTFTVAVPSTVIPVLIASFAAYGFAWLKFPGRRTLFVVVIALLVVPIQVALIPIMKDFTGLGLNGSFLGIWIAHTGFGLPLATYFMFNYISQLPKDLFESAFMDGASNFTIFTKLVLPLSVPAIASIGIFQFLWVWNDYLVSLIFIGSQPDVQVLSMRIADMVGSRGNDWHLLTAAAFVSMLMPLAVFFGLQKYFVRGLLGGSVKG</sequence>
<feature type="transmembrane region" description="Helical" evidence="7">
    <location>
        <begin position="202"/>
        <end position="223"/>
    </location>
</feature>
<keyword evidence="4 7" id="KW-0812">Transmembrane</keyword>
<dbReference type="KEGG" id="pmq:PM3016_3630"/>
<dbReference type="SUPFAM" id="SSF161098">
    <property type="entry name" value="MetI-like"/>
    <property type="match status" value="1"/>
</dbReference>
<feature type="transmembrane region" description="Helical" evidence="7">
    <location>
        <begin position="173"/>
        <end position="195"/>
    </location>
</feature>
<dbReference type="HOGENOM" id="CLU_016047_1_2_9"/>
<dbReference type="STRING" id="1116391.PM3016_3630"/>
<evidence type="ECO:0000313" key="10">
    <source>
        <dbReference type="Proteomes" id="UP000007523"/>
    </source>
</evidence>
<dbReference type="PANTHER" id="PTHR43744">
    <property type="entry name" value="ABC TRANSPORTER PERMEASE PROTEIN MG189-RELATED-RELATED"/>
    <property type="match status" value="1"/>
</dbReference>
<dbReference type="Gene3D" id="1.10.3720.10">
    <property type="entry name" value="MetI-like"/>
    <property type="match status" value="1"/>
</dbReference>
<dbReference type="InterPro" id="IPR000515">
    <property type="entry name" value="MetI-like"/>
</dbReference>
<dbReference type="Proteomes" id="UP000007523">
    <property type="component" value="Chromosome"/>
</dbReference>
<feature type="domain" description="ABC transmembrane type-1" evidence="8">
    <location>
        <begin position="167"/>
        <end position="359"/>
    </location>
</feature>
<evidence type="ECO:0000259" key="8">
    <source>
        <dbReference type="PROSITE" id="PS50928"/>
    </source>
</evidence>
<evidence type="ECO:0000256" key="3">
    <source>
        <dbReference type="ARBA" id="ARBA00022475"/>
    </source>
</evidence>
<evidence type="ECO:0000313" key="9">
    <source>
        <dbReference type="EMBL" id="AFC30449.1"/>
    </source>
</evidence>
<keyword evidence="3" id="KW-1003">Cell membrane</keyword>
<comment type="subcellular location">
    <subcellularLocation>
        <location evidence="1 7">Cell membrane</location>
        <topology evidence="1 7">Multi-pass membrane protein</topology>
    </subcellularLocation>
</comment>
<feature type="transmembrane region" description="Helical" evidence="7">
    <location>
        <begin position="338"/>
        <end position="359"/>
    </location>
</feature>